<dbReference type="STRING" id="335541.Swol_1108"/>
<dbReference type="GO" id="GO:0030983">
    <property type="term" value="F:mismatched DNA binding"/>
    <property type="evidence" value="ECO:0007669"/>
    <property type="project" value="InterPro"/>
</dbReference>
<dbReference type="EC" id="3.6.4.-" evidence="8"/>
<dbReference type="CDD" id="cd03280">
    <property type="entry name" value="ABC_MutS2"/>
    <property type="match status" value="1"/>
</dbReference>
<dbReference type="PROSITE" id="PS50828">
    <property type="entry name" value="SMR"/>
    <property type="match status" value="1"/>
</dbReference>
<dbReference type="Pfam" id="PF20297">
    <property type="entry name" value="MSSS"/>
    <property type="match status" value="1"/>
</dbReference>
<comment type="function">
    <text evidence="8">Acts as a ribosome collision sensor, splitting the ribosome into its 2 subunits. Detects stalled/collided 70S ribosomes which it binds and splits by an ATP-hydrolysis driven conformational change. Acts upstream of the ribosome quality control system (RQC), a ribosome-associated complex that mediates the extraction of incompletely synthesized nascent chains from stalled ribosomes and their subsequent degradation. Probably generates substrates for RQC.</text>
</comment>
<dbReference type="GO" id="GO:0043023">
    <property type="term" value="F:ribosomal large subunit binding"/>
    <property type="evidence" value="ECO:0007669"/>
    <property type="project" value="UniProtKB-UniRule"/>
</dbReference>
<dbReference type="EC" id="3.1.-.-" evidence="8"/>
<dbReference type="GO" id="GO:0006298">
    <property type="term" value="P:mismatch repair"/>
    <property type="evidence" value="ECO:0007669"/>
    <property type="project" value="InterPro"/>
</dbReference>
<feature type="domain" description="Smr" evidence="10">
    <location>
        <begin position="707"/>
        <end position="782"/>
    </location>
</feature>
<dbReference type="GO" id="GO:0140664">
    <property type="term" value="F:ATP-dependent DNA damage sensor activity"/>
    <property type="evidence" value="ECO:0007669"/>
    <property type="project" value="InterPro"/>
</dbReference>
<dbReference type="RefSeq" id="WP_011640522.1">
    <property type="nucleotide sequence ID" value="NC_008346.1"/>
</dbReference>
<evidence type="ECO:0000256" key="8">
    <source>
        <dbReference type="HAMAP-Rule" id="MF_00092"/>
    </source>
</evidence>
<dbReference type="InterPro" id="IPR002625">
    <property type="entry name" value="Smr_dom"/>
</dbReference>
<evidence type="ECO:0000256" key="6">
    <source>
        <dbReference type="ARBA" id="ARBA00022884"/>
    </source>
</evidence>
<dbReference type="HAMAP" id="MF_00092">
    <property type="entry name" value="MutS2"/>
    <property type="match status" value="1"/>
</dbReference>
<keyword evidence="9" id="KW-0175">Coiled coil</keyword>
<dbReference type="HOGENOM" id="CLU_011252_2_1_9"/>
<keyword evidence="3 8" id="KW-0547">Nucleotide-binding</keyword>
<dbReference type="SUPFAM" id="SSF48334">
    <property type="entry name" value="DNA repair protein MutS, domain III"/>
    <property type="match status" value="1"/>
</dbReference>
<comment type="similarity">
    <text evidence="8">Belongs to the DNA mismatch repair MutS family. MutS2 subfamily.</text>
</comment>
<dbReference type="SMART" id="SM00533">
    <property type="entry name" value="MUTSd"/>
    <property type="match status" value="1"/>
</dbReference>
<feature type="binding site" evidence="8">
    <location>
        <begin position="331"/>
        <end position="338"/>
    </location>
    <ligand>
        <name>ATP</name>
        <dbReference type="ChEBI" id="CHEBI:30616"/>
    </ligand>
</feature>
<evidence type="ECO:0000256" key="1">
    <source>
        <dbReference type="ARBA" id="ARBA00022722"/>
    </source>
</evidence>
<dbReference type="Pfam" id="PF01713">
    <property type="entry name" value="Smr"/>
    <property type="match status" value="1"/>
</dbReference>
<dbReference type="NCBIfam" id="TIGR01069">
    <property type="entry name" value="mutS2"/>
    <property type="match status" value="1"/>
</dbReference>
<dbReference type="PANTHER" id="PTHR48466:SF2">
    <property type="entry name" value="OS10G0509000 PROTEIN"/>
    <property type="match status" value="1"/>
</dbReference>
<evidence type="ECO:0000256" key="9">
    <source>
        <dbReference type="SAM" id="Coils"/>
    </source>
</evidence>
<protein>
    <recommendedName>
        <fullName evidence="8">Endonuclease MutS2</fullName>
        <ecNumber evidence="8">3.1.-.-</ecNumber>
    </recommendedName>
    <alternativeName>
        <fullName evidence="8">Ribosome-associated protein quality control-upstream factor</fullName>
        <shortName evidence="8">RQC-upstream factor</shortName>
        <shortName evidence="8">RqcU</shortName>
        <ecNumber evidence="8">3.6.4.-</ecNumber>
    </alternativeName>
</protein>
<dbReference type="Proteomes" id="UP000001968">
    <property type="component" value="Chromosome"/>
</dbReference>
<dbReference type="Gene3D" id="3.40.50.300">
    <property type="entry name" value="P-loop containing nucleotide triphosphate hydrolases"/>
    <property type="match status" value="1"/>
</dbReference>
<dbReference type="InterPro" id="IPR036063">
    <property type="entry name" value="Smr_dom_sf"/>
</dbReference>
<dbReference type="InterPro" id="IPR046893">
    <property type="entry name" value="MSSS"/>
</dbReference>
<dbReference type="Pfam" id="PF00488">
    <property type="entry name" value="MutS_V"/>
    <property type="match status" value="1"/>
</dbReference>
<keyword evidence="4 8" id="KW-0378">Hydrolase</keyword>
<dbReference type="SUPFAM" id="SSF52540">
    <property type="entry name" value="P-loop containing nucleoside triphosphate hydrolases"/>
    <property type="match status" value="1"/>
</dbReference>
<dbReference type="SMART" id="SM00463">
    <property type="entry name" value="SMR"/>
    <property type="match status" value="1"/>
</dbReference>
<dbReference type="Gene3D" id="3.30.1370.110">
    <property type="match status" value="1"/>
</dbReference>
<dbReference type="EMBL" id="CP000448">
    <property type="protein sequence ID" value="ABI68418.1"/>
    <property type="molecule type" value="Genomic_DNA"/>
</dbReference>
<keyword evidence="1 8" id="KW-0540">Nuclease</keyword>
<comment type="function">
    <text evidence="8">Endonuclease that is involved in the suppression of homologous recombination and thus may have a key role in the control of bacterial genetic diversity.</text>
</comment>
<accession>Q0AXY6</accession>
<evidence type="ECO:0000256" key="4">
    <source>
        <dbReference type="ARBA" id="ARBA00022801"/>
    </source>
</evidence>
<name>Q0AXY6_SYNWW</name>
<dbReference type="SUPFAM" id="SSF160443">
    <property type="entry name" value="SMR domain-like"/>
    <property type="match status" value="1"/>
</dbReference>
<comment type="subunit">
    <text evidence="8">Homodimer. Binds to stalled ribosomes, contacting rRNA.</text>
</comment>
<evidence type="ECO:0000313" key="12">
    <source>
        <dbReference type="Proteomes" id="UP000001968"/>
    </source>
</evidence>
<evidence type="ECO:0000256" key="7">
    <source>
        <dbReference type="ARBA" id="ARBA00023125"/>
    </source>
</evidence>
<sequence length="782" mass="89109">MIVDEKTLIKLEYNKIREKLQRLSSFAGGQRKAEEMRPSSDIAVIIRRLDETGEAMEAMRFSEPAFLYGLKLVDSQLAKVKVGGILSPAGLREIYHILNSSRQVQKLFAAGKYPRLFYLSSKIAEVKGLENEINNAVSEEAELKDDASPELKSLRGQINTLRLRIRNYLQEFIRSPDTQKWLQDSLVTEREGRYVVPIRQEFRHEVRGIIHDESASGATVFIEPAAVVENNNRIRALQREEKREVERILRKLSEAVGQYRVEIAGNQEILSEFDFIYARARLAYQGDYYRPEINARGILEISRGRHPLLGQDAVPLDIRLGSDFDVLVITGPNTGGKTVALKTVGLLTLMALSGLFIPARENSRISVFKKLFVDIGDEQSIEQSLSTFSSHMTNIIAILEKADKESLVLMDEVGAGTDPAEGAALARVILEELMRKCSRVILTTHQSELKYFAYQRERVKNASVEFNPVSLQPTYKLSIGMPGQSNALEIASRLGLKTELVQQARQLLPRREMEIGNMIRHLKESQSQVEKSQQEVEKLLAELRENKQSLEQDRESFEQEKTEVMEKSRLEAERYLREIKREANTAIEEFKELMKEKEKPPKWHEVEQARQKIRQIKVDFPGEIEKDYGVNPPKIKAGDYVTIRNIKQKGYVVEGPNNQGEVVVQVGILKLNVNQEQLSPSQEKEEIISHRRHQGFLEKARTISKEIDVRGQLAEDALYIVDKYLEDANLLGLDSVRIIHGKGTGALRTAVRHYLKDHRYVKSYRDGLREEGGHGVTVVEFN</sequence>
<proteinExistence type="inferred from homology"/>
<dbReference type="InterPro" id="IPR045076">
    <property type="entry name" value="MutS"/>
</dbReference>
<dbReference type="GO" id="GO:0016887">
    <property type="term" value="F:ATP hydrolysis activity"/>
    <property type="evidence" value="ECO:0007669"/>
    <property type="project" value="InterPro"/>
</dbReference>
<dbReference type="InterPro" id="IPR036187">
    <property type="entry name" value="DNA_mismatch_repair_MutS_sf"/>
</dbReference>
<feature type="coiled-coil region" evidence="9">
    <location>
        <begin position="119"/>
        <end position="171"/>
    </location>
</feature>
<evidence type="ECO:0000256" key="5">
    <source>
        <dbReference type="ARBA" id="ARBA00022840"/>
    </source>
</evidence>
<dbReference type="InterPro" id="IPR005747">
    <property type="entry name" value="MutS2"/>
</dbReference>
<keyword evidence="8" id="KW-0255">Endonuclease</keyword>
<dbReference type="GO" id="GO:0019843">
    <property type="term" value="F:rRNA binding"/>
    <property type="evidence" value="ECO:0007669"/>
    <property type="project" value="UniProtKB-UniRule"/>
</dbReference>
<evidence type="ECO:0000259" key="10">
    <source>
        <dbReference type="PROSITE" id="PS50828"/>
    </source>
</evidence>
<dbReference type="PIRSF" id="PIRSF005814">
    <property type="entry name" value="MutS_YshD"/>
    <property type="match status" value="1"/>
</dbReference>
<dbReference type="GO" id="GO:0005524">
    <property type="term" value="F:ATP binding"/>
    <property type="evidence" value="ECO:0007669"/>
    <property type="project" value="UniProtKB-UniRule"/>
</dbReference>
<dbReference type="GO" id="GO:0004519">
    <property type="term" value="F:endonuclease activity"/>
    <property type="evidence" value="ECO:0007669"/>
    <property type="project" value="UniProtKB-UniRule"/>
</dbReference>
<evidence type="ECO:0000313" key="11">
    <source>
        <dbReference type="EMBL" id="ABI68418.1"/>
    </source>
</evidence>
<keyword evidence="5 8" id="KW-0067">ATP-binding</keyword>
<keyword evidence="12" id="KW-1185">Reference proteome</keyword>
<gene>
    <name evidence="8" type="primary">mutS2</name>
    <name evidence="8" type="synonym">rqcU</name>
    <name evidence="11" type="ordered locus">Swol_1108</name>
</gene>
<reference evidence="12" key="1">
    <citation type="journal article" date="2010" name="Environ. Microbiol.">
        <title>The genome of Syntrophomonas wolfei: new insights into syntrophic metabolism and biohydrogen production.</title>
        <authorList>
            <person name="Sieber J.R."/>
            <person name="Sims D.R."/>
            <person name="Han C."/>
            <person name="Kim E."/>
            <person name="Lykidis A."/>
            <person name="Lapidus A.L."/>
            <person name="McDonnald E."/>
            <person name="Rohlin L."/>
            <person name="Culley D.E."/>
            <person name="Gunsalus R."/>
            <person name="McInerney M.J."/>
        </authorList>
    </citation>
    <scope>NUCLEOTIDE SEQUENCE [LARGE SCALE GENOMIC DNA]</scope>
    <source>
        <strain evidence="12">DSM 2245B / Goettingen</strain>
    </source>
</reference>
<feature type="coiled-coil region" evidence="9">
    <location>
        <begin position="522"/>
        <end position="596"/>
    </location>
</feature>
<dbReference type="OrthoDB" id="9808166at2"/>
<dbReference type="PANTHER" id="PTHR48466">
    <property type="entry name" value="OS10G0509000 PROTEIN-RELATED"/>
    <property type="match status" value="1"/>
</dbReference>
<dbReference type="InterPro" id="IPR000432">
    <property type="entry name" value="DNA_mismatch_repair_MutS_C"/>
</dbReference>
<dbReference type="InterPro" id="IPR027417">
    <property type="entry name" value="P-loop_NTPase"/>
</dbReference>
<dbReference type="PROSITE" id="PS00486">
    <property type="entry name" value="DNA_MISMATCH_REPAIR_2"/>
    <property type="match status" value="1"/>
</dbReference>
<dbReference type="SMART" id="SM00534">
    <property type="entry name" value="MUTSac"/>
    <property type="match status" value="1"/>
</dbReference>
<dbReference type="eggNOG" id="COG1193">
    <property type="taxonomic scope" value="Bacteria"/>
</dbReference>
<evidence type="ECO:0000256" key="2">
    <source>
        <dbReference type="ARBA" id="ARBA00022730"/>
    </source>
</evidence>
<keyword evidence="6 8" id="KW-0694">RNA-binding</keyword>
<organism evidence="11 12">
    <name type="scientific">Syntrophomonas wolfei subsp. wolfei (strain DSM 2245B / Goettingen)</name>
    <dbReference type="NCBI Taxonomy" id="335541"/>
    <lineage>
        <taxon>Bacteria</taxon>
        <taxon>Bacillati</taxon>
        <taxon>Bacillota</taxon>
        <taxon>Clostridia</taxon>
        <taxon>Eubacteriales</taxon>
        <taxon>Syntrophomonadaceae</taxon>
        <taxon>Syntrophomonas</taxon>
    </lineage>
</organism>
<dbReference type="KEGG" id="swo:Swol_1108"/>
<keyword evidence="2 8" id="KW-0699">rRNA-binding</keyword>
<dbReference type="GO" id="GO:0045910">
    <property type="term" value="P:negative regulation of DNA recombination"/>
    <property type="evidence" value="ECO:0007669"/>
    <property type="project" value="InterPro"/>
</dbReference>
<dbReference type="InterPro" id="IPR007696">
    <property type="entry name" value="DNA_mismatch_repair_MutS_core"/>
</dbReference>
<keyword evidence="7 8" id="KW-0238">DNA-binding</keyword>
<evidence type="ECO:0000256" key="3">
    <source>
        <dbReference type="ARBA" id="ARBA00022741"/>
    </source>
</evidence>
<dbReference type="FunFam" id="3.40.50.300:FF:000830">
    <property type="entry name" value="Endonuclease MutS2"/>
    <property type="match status" value="1"/>
</dbReference>
<dbReference type="GO" id="GO:0072344">
    <property type="term" value="P:rescue of stalled ribosome"/>
    <property type="evidence" value="ECO:0007669"/>
    <property type="project" value="UniProtKB-UniRule"/>
</dbReference>
<dbReference type="AlphaFoldDB" id="Q0AXY6"/>